<sequence length="162" mass="17274">MRGWTLMPLALLAACGGTPTENVAEDPANAAVQPGPMLGGVDLSTPLQIRPLEGRDWALDLAPGRIQFQQEGAKEMPFYPVSPRLAQGVATYPTQTPDGAPVTITLRPGPCAERAPLAAEVRIGAQVLKGCAHRMHIDDVRREMYNEAMAVPYEAGNNSSAE</sequence>
<gene>
    <name evidence="1" type="ORF">GGR89_002102</name>
</gene>
<reference evidence="1 2" key="1">
    <citation type="submission" date="2020-03" db="EMBL/GenBank/DDBJ databases">
        <title>Genomic Encyclopedia of Type Strains, Phase IV (KMG-IV): sequencing the most valuable type-strain genomes for metagenomic binning, comparative biology and taxonomic classification.</title>
        <authorList>
            <person name="Goeker M."/>
        </authorList>
    </citation>
    <scope>NUCLEOTIDE SEQUENCE [LARGE SCALE GENOMIC DNA]</scope>
    <source>
        <strain evidence="1 2">DSM 7225</strain>
    </source>
</reference>
<evidence type="ECO:0000313" key="2">
    <source>
        <dbReference type="Proteomes" id="UP000531251"/>
    </source>
</evidence>
<dbReference type="Proteomes" id="UP000531251">
    <property type="component" value="Unassembled WGS sequence"/>
</dbReference>
<protein>
    <submittedName>
        <fullName evidence="1">Putative membrane protein</fullName>
    </submittedName>
</protein>
<dbReference type="RefSeq" id="WP_241213531.1">
    <property type="nucleotide sequence ID" value="NZ_BAAADY010000006.1"/>
</dbReference>
<dbReference type="EMBL" id="JAATJB010000005">
    <property type="protein sequence ID" value="NJB97787.1"/>
    <property type="molecule type" value="Genomic_DNA"/>
</dbReference>
<evidence type="ECO:0000313" key="1">
    <source>
        <dbReference type="EMBL" id="NJB97787.1"/>
    </source>
</evidence>
<name>A0A7X6BDJ2_9SPHN</name>
<dbReference type="PROSITE" id="PS51257">
    <property type="entry name" value="PROKAR_LIPOPROTEIN"/>
    <property type="match status" value="1"/>
</dbReference>
<keyword evidence="2" id="KW-1185">Reference proteome</keyword>
<dbReference type="AlphaFoldDB" id="A0A7X6BDJ2"/>
<comment type="caution">
    <text evidence="1">The sequence shown here is derived from an EMBL/GenBank/DDBJ whole genome shotgun (WGS) entry which is preliminary data.</text>
</comment>
<organism evidence="1 2">
    <name type="scientific">Sphingomonas trueperi</name>
    <dbReference type="NCBI Taxonomy" id="53317"/>
    <lineage>
        <taxon>Bacteria</taxon>
        <taxon>Pseudomonadati</taxon>
        <taxon>Pseudomonadota</taxon>
        <taxon>Alphaproteobacteria</taxon>
        <taxon>Sphingomonadales</taxon>
        <taxon>Sphingomonadaceae</taxon>
        <taxon>Sphingomonas</taxon>
    </lineage>
</organism>
<proteinExistence type="predicted"/>
<accession>A0A7X6BDJ2</accession>